<keyword evidence="3" id="KW-1185">Reference proteome</keyword>
<dbReference type="SUPFAM" id="SSF53067">
    <property type="entry name" value="Actin-like ATPase domain"/>
    <property type="match status" value="2"/>
</dbReference>
<dbReference type="InterPro" id="IPR004000">
    <property type="entry name" value="Actin"/>
</dbReference>
<dbReference type="Proteomes" id="UP001149090">
    <property type="component" value="Unassembled WGS sequence"/>
</dbReference>
<sequence length="333" mass="37900">MAEQIIIIDNGSQTLKVGYAGDDAPYKILPTIIGKPKNKELIQMFGGKEYYIGDSAKAKSGILNLNYPIKHGIITNWDDMERIWYDAFYNELRIIPEEDSFLFTESPLNPKENREKTTEIMFESFDVHSFYLANSAMLAMYQSGKKTGIIVEIGDDFSSVVPIYDGFCLPDSIMKSNLAGREITNYLIQNLNQKGIEFKTTYEKDMIEDLKKKTCYKLLFKPSLIGIETQGIHQMICNSLNKISVGIRKELYQNIILSGGSSLFPGLTERIQKEVSQLLPLKIKIQIISPPERWLSTWIGASILASTSNFAKMWITKEDYQENGPKIVHQKCF</sequence>
<dbReference type="FunFam" id="3.30.420.40:FF:000058">
    <property type="entry name" value="Putative actin-related protein 5"/>
    <property type="match status" value="1"/>
</dbReference>
<dbReference type="FunFam" id="3.30.420.40:FF:000050">
    <property type="entry name" value="Actin, alpha skeletal muscle"/>
    <property type="match status" value="1"/>
</dbReference>
<evidence type="ECO:0000313" key="2">
    <source>
        <dbReference type="EMBL" id="KAJ5078133.1"/>
    </source>
</evidence>
<proteinExistence type="inferred from homology"/>
<name>A0A9Q0RFW6_ANAIG</name>
<dbReference type="PANTHER" id="PTHR11937">
    <property type="entry name" value="ACTIN"/>
    <property type="match status" value="1"/>
</dbReference>
<comment type="caution">
    <text evidence="2">The sequence shown here is derived from an EMBL/GenBank/DDBJ whole genome shotgun (WGS) entry which is preliminary data.</text>
</comment>
<organism evidence="2 3">
    <name type="scientific">Anaeramoeba ignava</name>
    <name type="common">Anaerobic marine amoeba</name>
    <dbReference type="NCBI Taxonomy" id="1746090"/>
    <lineage>
        <taxon>Eukaryota</taxon>
        <taxon>Metamonada</taxon>
        <taxon>Anaeramoebidae</taxon>
        <taxon>Anaeramoeba</taxon>
    </lineage>
</organism>
<accession>A0A9Q0RFW6</accession>
<evidence type="ECO:0000313" key="3">
    <source>
        <dbReference type="Proteomes" id="UP001149090"/>
    </source>
</evidence>
<reference evidence="2" key="1">
    <citation type="submission" date="2022-10" db="EMBL/GenBank/DDBJ databases">
        <title>Novel sulphate-reducing endosymbionts in the free-living metamonad Anaeramoeba.</title>
        <authorList>
            <person name="Jerlstrom-Hultqvist J."/>
            <person name="Cepicka I."/>
            <person name="Gallot-Lavallee L."/>
            <person name="Salas-Leiva D."/>
            <person name="Curtis B.A."/>
            <person name="Zahonova K."/>
            <person name="Pipaliya S."/>
            <person name="Dacks J."/>
            <person name="Roger A.J."/>
        </authorList>
    </citation>
    <scope>NUCLEOTIDE SEQUENCE</scope>
    <source>
        <strain evidence="2">BMAN</strain>
    </source>
</reference>
<dbReference type="EMBL" id="JAPDFW010000055">
    <property type="protein sequence ID" value="KAJ5078133.1"/>
    <property type="molecule type" value="Genomic_DNA"/>
</dbReference>
<dbReference type="Gene3D" id="3.90.640.10">
    <property type="entry name" value="Actin, Chain A, domain 4"/>
    <property type="match status" value="1"/>
</dbReference>
<dbReference type="Pfam" id="PF00022">
    <property type="entry name" value="Actin"/>
    <property type="match status" value="2"/>
</dbReference>
<dbReference type="Gene3D" id="3.30.420.40">
    <property type="match status" value="3"/>
</dbReference>
<gene>
    <name evidence="2" type="ORF">M0811_05391</name>
</gene>
<comment type="similarity">
    <text evidence="1">Belongs to the actin family.</text>
</comment>
<dbReference type="AlphaFoldDB" id="A0A9Q0RFW6"/>
<evidence type="ECO:0000256" key="1">
    <source>
        <dbReference type="RuleBase" id="RU000487"/>
    </source>
</evidence>
<dbReference type="PRINTS" id="PR00190">
    <property type="entry name" value="ACTIN"/>
</dbReference>
<protein>
    <submittedName>
        <fullName evidence="2">Actin-7-related</fullName>
    </submittedName>
</protein>
<dbReference type="InterPro" id="IPR043129">
    <property type="entry name" value="ATPase_NBD"/>
</dbReference>
<dbReference type="SMART" id="SM00268">
    <property type="entry name" value="ACTIN"/>
    <property type="match status" value="1"/>
</dbReference>